<evidence type="ECO:0000313" key="3">
    <source>
        <dbReference type="Proteomes" id="UP000001940"/>
    </source>
</evidence>
<name>Q9XTV9_CAEEL</name>
<dbReference type="PaxDb" id="6239-F21H7.3"/>
<accession>Q9XTV9</accession>
<keyword evidence="3" id="KW-1185">Reference proteome</keyword>
<dbReference type="PhylomeDB" id="Q9XTV9"/>
<dbReference type="GeneID" id="259671"/>
<sequence length="170" mass="19995">MTHHICYLVILNLFFLIIPIWFLSIGFKNQGKCENPLLPLWLIFVGILIIIDRIIYWKILFNKVKKLMEDVPQDGRKKNWFENFWWISIKYALEGVMLIAVALGAIWSYEQLGRPIYLCKSSVLFSVSGFCIIASITYIVSLIGTIYIFCMNCKAKFDRKVTMWLYSYIL</sequence>
<dbReference type="PIR" id="T21224">
    <property type="entry name" value="T21224"/>
</dbReference>
<proteinExistence type="predicted"/>
<dbReference type="Proteomes" id="UP000001940">
    <property type="component" value="Chromosome V"/>
</dbReference>
<gene>
    <name evidence="2" type="ORF">CELE_F21H7.3</name>
    <name evidence="2 4" type="ORF">F21H7.3</name>
</gene>
<dbReference type="AGR" id="WB:WBGene00009029"/>
<organism evidence="2 3">
    <name type="scientific">Caenorhabditis elegans</name>
    <dbReference type="NCBI Taxonomy" id="6239"/>
    <lineage>
        <taxon>Eukaryota</taxon>
        <taxon>Metazoa</taxon>
        <taxon>Ecdysozoa</taxon>
        <taxon>Nematoda</taxon>
        <taxon>Chromadorea</taxon>
        <taxon>Rhabditida</taxon>
        <taxon>Rhabditina</taxon>
        <taxon>Rhabditomorpha</taxon>
        <taxon>Rhabditoidea</taxon>
        <taxon>Rhabditidae</taxon>
        <taxon>Peloderinae</taxon>
        <taxon>Caenorhabditis</taxon>
    </lineage>
</organism>
<dbReference type="RefSeq" id="NP_507096.1">
    <property type="nucleotide sequence ID" value="NM_074695.5"/>
</dbReference>
<feature type="transmembrane region" description="Helical" evidence="1">
    <location>
        <begin position="7"/>
        <end position="26"/>
    </location>
</feature>
<keyword evidence="1" id="KW-1133">Transmembrane helix</keyword>
<feature type="transmembrane region" description="Helical" evidence="1">
    <location>
        <begin position="84"/>
        <end position="107"/>
    </location>
</feature>
<dbReference type="InParanoid" id="Q9XTV9"/>
<evidence type="ECO:0000313" key="2">
    <source>
        <dbReference type="EMBL" id="CAB07592.1"/>
    </source>
</evidence>
<keyword evidence="1" id="KW-0472">Membrane</keyword>
<dbReference type="CTD" id="259671"/>
<keyword evidence="1" id="KW-0812">Transmembrane</keyword>
<dbReference type="Bgee" id="WBGene00009029">
    <property type="expression patterns" value="Expressed in pharyngeal muscle cell (C elegans) and 2 other cell types or tissues"/>
</dbReference>
<dbReference type="DIP" id="DIP-25938N"/>
<dbReference type="EMBL" id="BX284605">
    <property type="protein sequence ID" value="CAB07592.1"/>
    <property type="molecule type" value="Genomic_DNA"/>
</dbReference>
<dbReference type="UCSC" id="F21H7.3">
    <property type="organism name" value="c. elegans"/>
</dbReference>
<dbReference type="HOGENOM" id="CLU_1422594_0_0_1"/>
<dbReference type="OrthoDB" id="5824395at2759"/>
<evidence type="ECO:0000313" key="4">
    <source>
        <dbReference type="WormBase" id="F21H7.3"/>
    </source>
</evidence>
<dbReference type="KEGG" id="cel:CELE_F21H7.3"/>
<dbReference type="PANTHER" id="PTHR34152">
    <property type="entry name" value="PROTEIN CBG12353-RELATED"/>
    <property type="match status" value="1"/>
</dbReference>
<feature type="transmembrane region" description="Helical" evidence="1">
    <location>
        <begin position="127"/>
        <end position="150"/>
    </location>
</feature>
<protein>
    <submittedName>
        <fullName evidence="2">Serpentine Receptor, class E (Epsilon)</fullName>
    </submittedName>
</protein>
<keyword evidence="2" id="KW-0675">Receptor</keyword>
<dbReference type="WormBase" id="F21H7.3">
    <property type="protein sequence ID" value="CE19801"/>
    <property type="gene ID" value="WBGene00009029"/>
</dbReference>
<feature type="transmembrane region" description="Helical" evidence="1">
    <location>
        <begin position="38"/>
        <end position="56"/>
    </location>
</feature>
<dbReference type="AlphaFoldDB" id="Q9XTV9"/>
<dbReference type="PANTHER" id="PTHR34152:SF6">
    <property type="entry name" value="GPDPASE_MEMB DOMAIN-CONTAINING PROTEIN-RELATED"/>
    <property type="match status" value="1"/>
</dbReference>
<evidence type="ECO:0000256" key="1">
    <source>
        <dbReference type="SAM" id="Phobius"/>
    </source>
</evidence>
<reference evidence="2 3" key="1">
    <citation type="journal article" date="1998" name="Science">
        <title>Genome sequence of the nematode C. elegans: a platform for investigating biology.</title>
        <authorList>
            <consortium name="The C. elegans sequencing consortium"/>
            <person name="Sulson J.E."/>
            <person name="Waterston R."/>
        </authorList>
    </citation>
    <scope>NUCLEOTIDE SEQUENCE [LARGE SCALE GENOMIC DNA]</scope>
    <source>
        <strain evidence="2 3">Bristol N2</strain>
    </source>
</reference>